<reference evidence="1" key="1">
    <citation type="submission" date="2021-01" db="EMBL/GenBank/DDBJ databases">
        <authorList>
            <person name="Corre E."/>
            <person name="Pelletier E."/>
            <person name="Niang G."/>
            <person name="Scheremetjew M."/>
            <person name="Finn R."/>
            <person name="Kale V."/>
            <person name="Holt S."/>
            <person name="Cochrane G."/>
            <person name="Meng A."/>
            <person name="Brown T."/>
            <person name="Cohen L."/>
        </authorList>
    </citation>
    <scope>NUCLEOTIDE SEQUENCE</scope>
    <source>
        <strain evidence="1">308</strain>
    </source>
</reference>
<gene>
    <name evidence="1" type="ORF">CHYS00102_LOCUS1830</name>
</gene>
<dbReference type="EMBL" id="HBFR01002726">
    <property type="protein sequence ID" value="CAD8874655.1"/>
    <property type="molecule type" value="Transcribed_RNA"/>
</dbReference>
<protein>
    <submittedName>
        <fullName evidence="1">Uncharacterized protein</fullName>
    </submittedName>
</protein>
<dbReference type="AlphaFoldDB" id="A0A7S1B4R4"/>
<organism evidence="1">
    <name type="scientific">Corethron hystrix</name>
    <dbReference type="NCBI Taxonomy" id="216773"/>
    <lineage>
        <taxon>Eukaryota</taxon>
        <taxon>Sar</taxon>
        <taxon>Stramenopiles</taxon>
        <taxon>Ochrophyta</taxon>
        <taxon>Bacillariophyta</taxon>
        <taxon>Coscinodiscophyceae</taxon>
        <taxon>Corethrophycidae</taxon>
        <taxon>Corethrales</taxon>
        <taxon>Corethraceae</taxon>
        <taxon>Corethron</taxon>
    </lineage>
</organism>
<accession>A0A7S1B4R4</accession>
<evidence type="ECO:0000313" key="1">
    <source>
        <dbReference type="EMBL" id="CAD8874655.1"/>
    </source>
</evidence>
<sequence>MATLPYGPRTTKMPGRRSRFGTKAIYRGAAAPRGAPLPTIPAGSAASVFFGPGVTRHCRRPRILQQRRVLLDSKGLSNRLVRGADTFRGAAEVAREQVEILGPVPQMSKLLP</sequence>
<name>A0A7S1B4R4_9STRA</name>
<proteinExistence type="predicted"/>